<evidence type="ECO:0000313" key="3">
    <source>
        <dbReference type="Proteomes" id="UP000678016"/>
    </source>
</evidence>
<dbReference type="PANTHER" id="PTHR30543:SF21">
    <property type="entry name" value="NAD(P)H-DEPENDENT FMN REDUCTASE LOT6"/>
    <property type="match status" value="1"/>
</dbReference>
<dbReference type="InterPro" id="IPR005025">
    <property type="entry name" value="FMN_Rdtase-like_dom"/>
</dbReference>
<reference evidence="3" key="1">
    <citation type="submission" date="2021-05" db="EMBL/GenBank/DDBJ databases">
        <title>Direct Submission.</title>
        <authorList>
            <person name="Li K."/>
            <person name="Gao J."/>
        </authorList>
    </citation>
    <scope>NUCLEOTIDE SEQUENCE [LARGE SCALE GENOMIC DNA]</scope>
    <source>
        <strain evidence="3">HDS12</strain>
    </source>
</reference>
<proteinExistence type="predicted"/>
<sequence>MVPVSADTTTDADVPGDAPVRVCVIVASTREGRFGPTAAAWFRERAREHGGVAVDPVDLAGTRLPEHLTEGEPPTAVAALAPRLAAADAFVVVTPEYNHSFPAPLKTAIDWFVAEWRAKPVGFVSYGGVSGGLRAVEQLRQVFAELRAVTVRDSVSFADFWDRFDAEGGWPSEPKAAEEAAARMLDELTWWARALRAHRAAVPYPA</sequence>
<protein>
    <submittedName>
        <fullName evidence="2">NAD(P)H-dependent oxidoreductase</fullName>
    </submittedName>
</protein>
<evidence type="ECO:0000259" key="1">
    <source>
        <dbReference type="Pfam" id="PF03358"/>
    </source>
</evidence>
<feature type="domain" description="NADPH-dependent FMN reductase-like" evidence="1">
    <location>
        <begin position="21"/>
        <end position="161"/>
    </location>
</feature>
<dbReference type="SUPFAM" id="SSF52218">
    <property type="entry name" value="Flavoproteins"/>
    <property type="match status" value="1"/>
</dbReference>
<dbReference type="Gene3D" id="3.40.50.360">
    <property type="match status" value="1"/>
</dbReference>
<keyword evidence="3" id="KW-1185">Reference proteome</keyword>
<dbReference type="Proteomes" id="UP000678016">
    <property type="component" value="Chromosome"/>
</dbReference>
<dbReference type="EMBL" id="CP074132">
    <property type="protein sequence ID" value="QUX27394.1"/>
    <property type="molecule type" value="Genomic_DNA"/>
</dbReference>
<dbReference type="PANTHER" id="PTHR30543">
    <property type="entry name" value="CHROMATE REDUCTASE"/>
    <property type="match status" value="1"/>
</dbReference>
<dbReference type="InterPro" id="IPR050712">
    <property type="entry name" value="NAD(P)H-dep_reductase"/>
</dbReference>
<organism evidence="2 3">
    <name type="scientific">Nocardiopsis akebiae</name>
    <dbReference type="NCBI Taxonomy" id="2831968"/>
    <lineage>
        <taxon>Bacteria</taxon>
        <taxon>Bacillati</taxon>
        <taxon>Actinomycetota</taxon>
        <taxon>Actinomycetes</taxon>
        <taxon>Streptosporangiales</taxon>
        <taxon>Nocardiopsidaceae</taxon>
        <taxon>Nocardiopsis</taxon>
    </lineage>
</organism>
<gene>
    <name evidence="2" type="ORF">KGD83_19000</name>
</gene>
<accession>A0ABX8BYY8</accession>
<dbReference type="Pfam" id="PF03358">
    <property type="entry name" value="FMN_red"/>
    <property type="match status" value="1"/>
</dbReference>
<dbReference type="InterPro" id="IPR029039">
    <property type="entry name" value="Flavoprotein-like_sf"/>
</dbReference>
<name>A0ABX8BYY8_9ACTN</name>
<evidence type="ECO:0000313" key="2">
    <source>
        <dbReference type="EMBL" id="QUX27394.1"/>
    </source>
</evidence>